<dbReference type="NCBIfam" id="NF006820">
    <property type="entry name" value="PRK09344.1-2"/>
    <property type="match status" value="1"/>
</dbReference>
<dbReference type="FunFam" id="3.40.449.10:FF:000001">
    <property type="entry name" value="Phosphoenolpyruvate carboxykinase (ATP)"/>
    <property type="match status" value="1"/>
</dbReference>
<feature type="binding site" evidence="13">
    <location>
        <begin position="443"/>
        <end position="444"/>
    </location>
    <ligand>
        <name>ATP</name>
        <dbReference type="ChEBI" id="CHEBI:30616"/>
    </ligand>
</feature>
<dbReference type="SUPFAM" id="SSF53795">
    <property type="entry name" value="PEP carboxykinase-like"/>
    <property type="match status" value="1"/>
</dbReference>
<comment type="pathway">
    <text evidence="1 13">Carbohydrate biosynthesis; gluconeogenesis.</text>
</comment>
<dbReference type="PANTHER" id="PTHR30031:SF0">
    <property type="entry name" value="PHOSPHOENOLPYRUVATE CARBOXYKINASE (ATP)"/>
    <property type="match status" value="1"/>
</dbReference>
<keyword evidence="9 13" id="KW-0067">ATP-binding</keyword>
<keyword evidence="6 13" id="KW-0479">Metal-binding</keyword>
<dbReference type="NCBIfam" id="NF006819">
    <property type="entry name" value="PRK09344.1-1"/>
    <property type="match status" value="1"/>
</dbReference>
<dbReference type="GO" id="GO:0006094">
    <property type="term" value="P:gluconeogenesis"/>
    <property type="evidence" value="ECO:0007669"/>
    <property type="project" value="UniProtKB-UniRule"/>
</dbReference>
<gene>
    <name evidence="13 14" type="primary">pckA</name>
    <name evidence="14" type="ORF">AB406_0997</name>
</gene>
<feature type="binding site" evidence="13">
    <location>
        <position position="208"/>
    </location>
    <ligand>
        <name>Mn(2+)</name>
        <dbReference type="ChEBI" id="CHEBI:29035"/>
    </ligand>
</feature>
<dbReference type="InterPro" id="IPR008210">
    <property type="entry name" value="PEP_carboxykinase_N"/>
</dbReference>
<evidence type="ECO:0000256" key="5">
    <source>
        <dbReference type="ARBA" id="ARBA00022490"/>
    </source>
</evidence>
<dbReference type="HAMAP" id="MF_00453">
    <property type="entry name" value="PEPCK_ATP"/>
    <property type="match status" value="1"/>
</dbReference>
<dbReference type="EC" id="4.1.1.49" evidence="3 13"/>
<dbReference type="Gene3D" id="2.170.8.10">
    <property type="entry name" value="Phosphoenolpyruvate Carboxykinase, domain 2"/>
    <property type="match status" value="1"/>
</dbReference>
<dbReference type="FunFam" id="2.170.8.10:FF:000001">
    <property type="entry name" value="Phosphoenolpyruvate carboxykinase (ATP)"/>
    <property type="match status" value="1"/>
</dbReference>
<keyword evidence="14" id="KW-0418">Kinase</keyword>
<dbReference type="Gene3D" id="3.40.449.10">
    <property type="entry name" value="Phosphoenolpyruvate Carboxykinase, domain 1"/>
    <property type="match status" value="1"/>
</dbReference>
<evidence type="ECO:0000256" key="6">
    <source>
        <dbReference type="ARBA" id="ARBA00022723"/>
    </source>
</evidence>
<feature type="binding site" evidence="13">
    <location>
        <position position="328"/>
    </location>
    <ligand>
        <name>ATP</name>
        <dbReference type="ChEBI" id="CHEBI:30616"/>
    </ligand>
</feature>
<evidence type="ECO:0000256" key="8">
    <source>
        <dbReference type="ARBA" id="ARBA00022793"/>
    </source>
</evidence>
<dbReference type="CDD" id="cd00484">
    <property type="entry name" value="PEPCK_ATP"/>
    <property type="match status" value="1"/>
</dbReference>
<keyword evidence="8 13" id="KW-0210">Decarboxylase</keyword>
<comment type="cofactor">
    <cofactor evidence="13">
        <name>Mn(2+)</name>
        <dbReference type="ChEBI" id="CHEBI:29035"/>
    </cofactor>
    <text evidence="13">Binds 1 Mn(2+) ion per subunit.</text>
</comment>
<feature type="binding site" evidence="13">
    <location>
        <position position="449"/>
    </location>
    <ligand>
        <name>ATP</name>
        <dbReference type="ChEBI" id="CHEBI:30616"/>
    </ligand>
</feature>
<dbReference type="GO" id="GO:0005829">
    <property type="term" value="C:cytosol"/>
    <property type="evidence" value="ECO:0007669"/>
    <property type="project" value="TreeGrafter"/>
</dbReference>
<dbReference type="GO" id="GO:0016301">
    <property type="term" value="F:kinase activity"/>
    <property type="evidence" value="ECO:0007669"/>
    <property type="project" value="UniProtKB-KW"/>
</dbReference>
<evidence type="ECO:0000313" key="15">
    <source>
        <dbReference type="Proteomes" id="UP000189883"/>
    </source>
</evidence>
<evidence type="ECO:0000256" key="10">
    <source>
        <dbReference type="ARBA" id="ARBA00023211"/>
    </source>
</evidence>
<feature type="binding site" evidence="13">
    <location>
        <position position="264"/>
    </location>
    <ligand>
        <name>Mn(2+)</name>
        <dbReference type="ChEBI" id="CHEBI:29035"/>
    </ligand>
</feature>
<comment type="function">
    <text evidence="13">Involved in the gluconeogenesis. Catalyzes the conversion of oxaloacetate (OAA) to phosphoenolpyruvate (PEP) through direct phosphoryl transfer between the nucleoside triphosphate and OAA.</text>
</comment>
<evidence type="ECO:0000256" key="4">
    <source>
        <dbReference type="ARBA" id="ARBA00022432"/>
    </source>
</evidence>
<feature type="binding site" evidence="13">
    <location>
        <position position="208"/>
    </location>
    <ligand>
        <name>ATP</name>
        <dbReference type="ChEBI" id="CHEBI:30616"/>
    </ligand>
</feature>
<comment type="catalytic activity">
    <reaction evidence="12 13">
        <text>oxaloacetate + ATP = phosphoenolpyruvate + ADP + CO2</text>
        <dbReference type="Rhea" id="RHEA:18617"/>
        <dbReference type="ChEBI" id="CHEBI:16452"/>
        <dbReference type="ChEBI" id="CHEBI:16526"/>
        <dbReference type="ChEBI" id="CHEBI:30616"/>
        <dbReference type="ChEBI" id="CHEBI:58702"/>
        <dbReference type="ChEBI" id="CHEBI:456216"/>
        <dbReference type="EC" id="4.1.1.49"/>
    </reaction>
</comment>
<dbReference type="Proteomes" id="UP000189883">
    <property type="component" value="Chromosome"/>
</dbReference>
<protein>
    <recommendedName>
        <fullName evidence="3 13">Phosphoenolpyruvate carboxykinase (ATP)</fullName>
        <shortName evidence="13">PCK</shortName>
        <shortName evidence="13">PEP carboxykinase</shortName>
        <shortName evidence="13">PEPCK</shortName>
        <ecNumber evidence="3 13">4.1.1.49</ecNumber>
    </recommendedName>
</protein>
<feature type="binding site" evidence="13">
    <location>
        <position position="202"/>
    </location>
    <ligand>
        <name>substrate</name>
    </ligand>
</feature>
<dbReference type="PROSITE" id="PS00532">
    <property type="entry name" value="PEPCK_ATP"/>
    <property type="match status" value="1"/>
</dbReference>
<keyword evidence="14" id="KW-0808">Transferase</keyword>
<dbReference type="RefSeq" id="WP_079207198.1">
    <property type="nucleotide sequence ID" value="NZ_CP011859.1"/>
</dbReference>
<dbReference type="Gene3D" id="3.90.228.20">
    <property type="match status" value="1"/>
</dbReference>
<dbReference type="AlphaFoldDB" id="A0A1S7DS39"/>
<proteinExistence type="inferred from homology"/>
<sequence length="534" mass="59369">MKNLKIIQELHNLGITGYHEVVYNPSYEELHKAEVSDKNKGFEKGAQTESGAVAVKTGIFTGRSPKDRYIVLDDTTKETIHWDGNVNRPTSPEVFAHCKDLVLQQLSTSKKLYVVDAFCGTNPDTRLKVRFVMEVAWQAHFVTNMFIRPSVHELENFGEPDFVVMNGSKTTNPDWEKQGLNSENFVMFNLTEKIQIIGGTWYGGEMKKGMFAMMNYYLPLKGMASMHCSANVGEKGDVALFFGLSGTGKTTLSADPKRYLIGDDEHGWDNNGVFNYEGGCYAKVIDLTEEKEPDIFRAIKRDALLENVVVNEYGEIDYKDGSITENTRVSYPIYHINKIVLPSKAGHASKIIYLSADAFGVLPPVSILSEDQAQYHFLCGYTSKLAGTERGITEPTPSFSPAFGEAFLTLHPTMYSKTLISKMKEHGAKAYLVNTGWNGTGKRISLKDTRAIIDAILDGSIDNAPKSVVPVMNLEIPTSLPNVSEGILDPRDTYATPAEWEEKAKSLAAKYIKNFEQYTDTEEGKRLVAAGPQL</sequence>
<feature type="binding site" evidence="13">
    <location>
        <position position="292"/>
    </location>
    <ligand>
        <name>ATP</name>
        <dbReference type="ChEBI" id="CHEBI:30616"/>
    </ligand>
</feature>
<feature type="binding site" evidence="13">
    <location>
        <position position="63"/>
    </location>
    <ligand>
        <name>substrate</name>
    </ligand>
</feature>
<dbReference type="PANTHER" id="PTHR30031">
    <property type="entry name" value="PHOSPHOENOLPYRUVATE CARBOXYKINASE ATP"/>
    <property type="match status" value="1"/>
</dbReference>
<dbReference type="UniPathway" id="UPA00138"/>
<evidence type="ECO:0000313" key="14">
    <source>
        <dbReference type="EMBL" id="AQY21947.1"/>
    </source>
</evidence>
<evidence type="ECO:0000256" key="2">
    <source>
        <dbReference type="ARBA" id="ARBA00006052"/>
    </source>
</evidence>
<reference evidence="14 15" key="1">
    <citation type="submission" date="2015-06" db="EMBL/GenBank/DDBJ databases">
        <title>R. anatipestifer strain HXb2 is the most virulent strain so far, and the genome sequence would help us uncover the pathogenesis.</title>
        <authorList>
            <person name="Hu Q."/>
            <person name="Qi J."/>
            <person name="Bo H."/>
            <person name="Liu G."/>
            <person name="Tao M."/>
            <person name="Ding Y."/>
            <person name="Xue Y."/>
        </authorList>
    </citation>
    <scope>NUCLEOTIDE SEQUENCE [LARGE SCALE GENOMIC DNA]</scope>
    <source>
        <strain evidence="14 15">HXb2</strain>
    </source>
</reference>
<dbReference type="PIRSF" id="PIRSF006294">
    <property type="entry name" value="PEP_crbxkin"/>
    <property type="match status" value="1"/>
</dbReference>
<evidence type="ECO:0000256" key="1">
    <source>
        <dbReference type="ARBA" id="ARBA00004742"/>
    </source>
</evidence>
<evidence type="ECO:0000256" key="13">
    <source>
        <dbReference type="HAMAP-Rule" id="MF_00453"/>
    </source>
</evidence>
<dbReference type="GO" id="GO:0005524">
    <property type="term" value="F:ATP binding"/>
    <property type="evidence" value="ECO:0007669"/>
    <property type="project" value="UniProtKB-UniRule"/>
</dbReference>
<feature type="binding site" evidence="13">
    <location>
        <position position="208"/>
    </location>
    <ligand>
        <name>substrate</name>
    </ligand>
</feature>
<dbReference type="NCBIfam" id="TIGR00224">
    <property type="entry name" value="pckA"/>
    <property type="match status" value="1"/>
</dbReference>
<evidence type="ECO:0000256" key="11">
    <source>
        <dbReference type="ARBA" id="ARBA00023239"/>
    </source>
</evidence>
<dbReference type="InterPro" id="IPR015994">
    <property type="entry name" value="PEPCK_ATP_CS"/>
</dbReference>
<feature type="binding site" evidence="13">
    <location>
        <position position="328"/>
    </location>
    <ligand>
        <name>substrate</name>
    </ligand>
</feature>
<organism evidence="14 15">
    <name type="scientific">Riemerella anatipestifer</name>
    <name type="common">Moraxella anatipestifer</name>
    <dbReference type="NCBI Taxonomy" id="34085"/>
    <lineage>
        <taxon>Bacteria</taxon>
        <taxon>Pseudomonadati</taxon>
        <taxon>Bacteroidota</taxon>
        <taxon>Flavobacteriia</taxon>
        <taxon>Flavobacteriales</taxon>
        <taxon>Weeksellaceae</taxon>
        <taxon>Riemerella</taxon>
    </lineage>
</organism>
<keyword evidence="10 13" id="KW-0464">Manganese</keyword>
<evidence type="ECO:0000256" key="3">
    <source>
        <dbReference type="ARBA" id="ARBA00012363"/>
    </source>
</evidence>
<dbReference type="Pfam" id="PF01293">
    <property type="entry name" value="PEPCK_ATP"/>
    <property type="match status" value="1"/>
</dbReference>
<dbReference type="NCBIfam" id="NF006821">
    <property type="entry name" value="PRK09344.1-3"/>
    <property type="match status" value="1"/>
</dbReference>
<keyword evidence="11 13" id="KW-0456">Lyase</keyword>
<accession>A0A1S7DS39</accession>
<keyword evidence="7 13" id="KW-0547">Nucleotide-binding</keyword>
<dbReference type="EMBL" id="CP011859">
    <property type="protein sequence ID" value="AQY21947.1"/>
    <property type="molecule type" value="Genomic_DNA"/>
</dbReference>
<name>A0A1S7DS39_RIEAN</name>
<dbReference type="SUPFAM" id="SSF68923">
    <property type="entry name" value="PEP carboxykinase N-terminal domain"/>
    <property type="match status" value="1"/>
</dbReference>
<evidence type="ECO:0000256" key="12">
    <source>
        <dbReference type="ARBA" id="ARBA00047371"/>
    </source>
</evidence>
<comment type="subcellular location">
    <subcellularLocation>
        <location evidence="13">Cytoplasm</location>
    </subcellularLocation>
</comment>
<keyword evidence="5 13" id="KW-0963">Cytoplasm</keyword>
<dbReference type="InterPro" id="IPR013035">
    <property type="entry name" value="PEP_carboxykinase_C"/>
</dbReference>
<feature type="binding site" evidence="13">
    <location>
        <position position="227"/>
    </location>
    <ligand>
        <name>ATP</name>
        <dbReference type="ChEBI" id="CHEBI:30616"/>
    </ligand>
</feature>
<feature type="binding site" evidence="13">
    <location>
        <begin position="243"/>
        <end position="251"/>
    </location>
    <ligand>
        <name>ATP</name>
        <dbReference type="ChEBI" id="CHEBI:30616"/>
    </ligand>
</feature>
<evidence type="ECO:0000256" key="7">
    <source>
        <dbReference type="ARBA" id="ARBA00022741"/>
    </source>
</evidence>
<keyword evidence="14" id="KW-0670">Pyruvate</keyword>
<keyword evidence="4 13" id="KW-0312">Gluconeogenesis</keyword>
<dbReference type="GO" id="GO:0004612">
    <property type="term" value="F:phosphoenolpyruvate carboxykinase (ATP) activity"/>
    <property type="evidence" value="ECO:0007669"/>
    <property type="project" value="UniProtKB-UniRule"/>
</dbReference>
<evidence type="ECO:0000256" key="9">
    <source>
        <dbReference type="ARBA" id="ARBA00022840"/>
    </source>
</evidence>
<comment type="similarity">
    <text evidence="2 13">Belongs to the phosphoenolpyruvate carboxykinase (ATP) family.</text>
</comment>
<dbReference type="InterPro" id="IPR001272">
    <property type="entry name" value="PEP_carboxykinase_ATP"/>
</dbReference>
<dbReference type="GO" id="GO:0046872">
    <property type="term" value="F:metal ion binding"/>
    <property type="evidence" value="ECO:0007669"/>
    <property type="project" value="UniProtKB-KW"/>
</dbReference>
<feature type="binding site" evidence="13">
    <location>
        <position position="227"/>
    </location>
    <ligand>
        <name>Mn(2+)</name>
        <dbReference type="ChEBI" id="CHEBI:29035"/>
    </ligand>
</feature>